<dbReference type="PROSITE" id="PS51464">
    <property type="entry name" value="SIS"/>
    <property type="match status" value="1"/>
</dbReference>
<keyword evidence="1" id="KW-0812">Transmembrane</keyword>
<evidence type="ECO:0008006" key="6">
    <source>
        <dbReference type="Google" id="ProtNLM"/>
    </source>
</evidence>
<dbReference type="GO" id="GO:0003700">
    <property type="term" value="F:DNA-binding transcription factor activity"/>
    <property type="evidence" value="ECO:0007669"/>
    <property type="project" value="InterPro"/>
</dbReference>
<protein>
    <recommendedName>
        <fullName evidence="6">Transcriptional regulator</fullName>
    </recommendedName>
</protein>
<dbReference type="InterPro" id="IPR001347">
    <property type="entry name" value="SIS_dom"/>
</dbReference>
<dbReference type="GO" id="GO:0097367">
    <property type="term" value="F:carbohydrate derivative binding"/>
    <property type="evidence" value="ECO:0007669"/>
    <property type="project" value="InterPro"/>
</dbReference>
<feature type="transmembrane region" description="Helical" evidence="1">
    <location>
        <begin position="244"/>
        <end position="265"/>
    </location>
</feature>
<feature type="domain" description="SIS" evidence="3">
    <location>
        <begin position="130"/>
        <end position="267"/>
    </location>
</feature>
<gene>
    <name evidence="4" type="ORF">ATO11_07880</name>
</gene>
<sequence length="289" mass="31282">MPIPTSTLEDRVAERYAGLSEQLRKAADYVLANPLDIASRPLRSISNDSKVSPATFSRLSRALGYDTFEDMKEISRRSVDQQVISLSAKAELLRNGSASGQSMLSRQGEACIENIQTFLTRADERKLEETATLLRDANRVILLGALASTGITEYFAYLAQFFAPNWSLAGRMGASLGSQAAQLRQGDVVFIVTMRPYAQRAVAAARLAREAGADVVLVTDALECPALAHASHSFVVPTDSPQFFSSYVVTLVLIETLIAMIVAASEADATAAIKKVEAKNQELGEYWAG</sequence>
<dbReference type="InterPro" id="IPR046348">
    <property type="entry name" value="SIS_dom_sf"/>
</dbReference>
<dbReference type="GO" id="GO:1901135">
    <property type="term" value="P:carbohydrate derivative metabolic process"/>
    <property type="evidence" value="ECO:0007669"/>
    <property type="project" value="InterPro"/>
</dbReference>
<keyword evidence="1" id="KW-0472">Membrane</keyword>
<dbReference type="Gene3D" id="3.40.50.10490">
    <property type="entry name" value="Glucose-6-phosphate isomerase like protein, domain 1"/>
    <property type="match status" value="1"/>
</dbReference>
<name>A0A0L1JRX1_9RHOB</name>
<accession>A0A0L1JRX1</accession>
<dbReference type="AlphaFoldDB" id="A0A0L1JRX1"/>
<dbReference type="Gene3D" id="1.10.10.10">
    <property type="entry name" value="Winged helix-like DNA-binding domain superfamily/Winged helix DNA-binding domain"/>
    <property type="match status" value="1"/>
</dbReference>
<dbReference type="PANTHER" id="PTHR30514:SF18">
    <property type="entry name" value="RPIR-FAMILY TRANSCRIPTIONAL REGULATOR"/>
    <property type="match status" value="1"/>
</dbReference>
<keyword evidence="5" id="KW-1185">Reference proteome</keyword>
<dbReference type="Pfam" id="PF01380">
    <property type="entry name" value="SIS"/>
    <property type="match status" value="1"/>
</dbReference>
<evidence type="ECO:0000259" key="2">
    <source>
        <dbReference type="PROSITE" id="PS51071"/>
    </source>
</evidence>
<evidence type="ECO:0000313" key="4">
    <source>
        <dbReference type="EMBL" id="KNG94442.1"/>
    </source>
</evidence>
<dbReference type="EMBL" id="AQQZ01000003">
    <property type="protein sequence ID" value="KNG94442.1"/>
    <property type="molecule type" value="Genomic_DNA"/>
</dbReference>
<dbReference type="InterPro" id="IPR000281">
    <property type="entry name" value="HTH_RpiR"/>
</dbReference>
<dbReference type="SUPFAM" id="SSF46689">
    <property type="entry name" value="Homeodomain-like"/>
    <property type="match status" value="1"/>
</dbReference>
<evidence type="ECO:0000313" key="5">
    <source>
        <dbReference type="Proteomes" id="UP000036938"/>
    </source>
</evidence>
<dbReference type="PROSITE" id="PS51071">
    <property type="entry name" value="HTH_RPIR"/>
    <property type="match status" value="1"/>
</dbReference>
<dbReference type="PANTHER" id="PTHR30514">
    <property type="entry name" value="GLUCOKINASE"/>
    <property type="match status" value="1"/>
</dbReference>
<dbReference type="InterPro" id="IPR009057">
    <property type="entry name" value="Homeodomain-like_sf"/>
</dbReference>
<dbReference type="InterPro" id="IPR047640">
    <property type="entry name" value="RpiR-like"/>
</dbReference>
<dbReference type="InterPro" id="IPR036388">
    <property type="entry name" value="WH-like_DNA-bd_sf"/>
</dbReference>
<dbReference type="Pfam" id="PF01418">
    <property type="entry name" value="HTH_6"/>
    <property type="match status" value="1"/>
</dbReference>
<feature type="domain" description="HTH rpiR-type" evidence="2">
    <location>
        <begin position="6"/>
        <end position="82"/>
    </location>
</feature>
<evidence type="ECO:0000259" key="3">
    <source>
        <dbReference type="PROSITE" id="PS51464"/>
    </source>
</evidence>
<dbReference type="STRING" id="1317121.ATO11_07880"/>
<organism evidence="4 5">
    <name type="scientific">Pseudaestuariivita atlantica</name>
    <dbReference type="NCBI Taxonomy" id="1317121"/>
    <lineage>
        <taxon>Bacteria</taxon>
        <taxon>Pseudomonadati</taxon>
        <taxon>Pseudomonadota</taxon>
        <taxon>Alphaproteobacteria</taxon>
        <taxon>Rhodobacterales</taxon>
        <taxon>Paracoccaceae</taxon>
        <taxon>Pseudaestuariivita</taxon>
    </lineage>
</organism>
<dbReference type="SUPFAM" id="SSF53697">
    <property type="entry name" value="SIS domain"/>
    <property type="match status" value="1"/>
</dbReference>
<comment type="caution">
    <text evidence="4">The sequence shown here is derived from an EMBL/GenBank/DDBJ whole genome shotgun (WGS) entry which is preliminary data.</text>
</comment>
<dbReference type="GO" id="GO:0003677">
    <property type="term" value="F:DNA binding"/>
    <property type="evidence" value="ECO:0007669"/>
    <property type="project" value="InterPro"/>
</dbReference>
<proteinExistence type="predicted"/>
<reference evidence="4 5" key="1">
    <citation type="journal article" date="2015" name="Int. J. Syst. Evol. Microbiol.">
        <title>Aestuariivita atlantica sp. nov., isolated from deep sea sediment of the Atlantic Ocean.</title>
        <authorList>
            <person name="Li G."/>
            <person name="Lai Q."/>
            <person name="Du Y."/>
            <person name="Liu X."/>
            <person name="Sun F."/>
            <person name="Shao Z."/>
        </authorList>
    </citation>
    <scope>NUCLEOTIDE SEQUENCE [LARGE SCALE GENOMIC DNA]</scope>
    <source>
        <strain evidence="4 5">22II-S11-z3</strain>
    </source>
</reference>
<evidence type="ECO:0000256" key="1">
    <source>
        <dbReference type="SAM" id="Phobius"/>
    </source>
</evidence>
<dbReference type="Proteomes" id="UP000036938">
    <property type="component" value="Unassembled WGS sequence"/>
</dbReference>
<keyword evidence="1" id="KW-1133">Transmembrane helix</keyword>